<evidence type="ECO:0000313" key="2">
    <source>
        <dbReference type="Proteomes" id="UP000008672"/>
    </source>
</evidence>
<organism evidence="1 2">
    <name type="scientific">Latimeria chalumnae</name>
    <name type="common">Coelacanth</name>
    <dbReference type="NCBI Taxonomy" id="7897"/>
    <lineage>
        <taxon>Eukaryota</taxon>
        <taxon>Metazoa</taxon>
        <taxon>Chordata</taxon>
        <taxon>Craniata</taxon>
        <taxon>Vertebrata</taxon>
        <taxon>Euteleostomi</taxon>
        <taxon>Coelacanthiformes</taxon>
        <taxon>Coelacanthidae</taxon>
        <taxon>Latimeria</taxon>
    </lineage>
</organism>
<reference evidence="2" key="1">
    <citation type="submission" date="2011-08" db="EMBL/GenBank/DDBJ databases">
        <title>The draft genome of Latimeria chalumnae.</title>
        <authorList>
            <person name="Di Palma F."/>
            <person name="Alfoldi J."/>
            <person name="Johnson J."/>
            <person name="Berlin A."/>
            <person name="Gnerre S."/>
            <person name="Jaffe D."/>
            <person name="MacCallum I."/>
            <person name="Young S."/>
            <person name="Walker B.J."/>
            <person name="Lander E."/>
            <person name="Lindblad-Toh K."/>
        </authorList>
    </citation>
    <scope>NUCLEOTIDE SEQUENCE [LARGE SCALE GENOMIC DNA]</scope>
    <source>
        <strain evidence="2">Wild caught</strain>
    </source>
</reference>
<reference evidence="1" key="3">
    <citation type="submission" date="2025-09" db="UniProtKB">
        <authorList>
            <consortium name="Ensembl"/>
        </authorList>
    </citation>
    <scope>IDENTIFICATION</scope>
</reference>
<proteinExistence type="predicted"/>
<dbReference type="Gene3D" id="3.30.70.1820">
    <property type="entry name" value="L1 transposable element, RRM domain"/>
    <property type="match status" value="1"/>
</dbReference>
<dbReference type="InterPro" id="IPR004244">
    <property type="entry name" value="Transposase_22"/>
</dbReference>
<evidence type="ECO:0000313" key="1">
    <source>
        <dbReference type="Ensembl" id="ENSLACP00000000590.1"/>
    </source>
</evidence>
<dbReference type="eggNOG" id="ENOG502SRQ0">
    <property type="taxonomic scope" value="Eukaryota"/>
</dbReference>
<reference evidence="1" key="2">
    <citation type="submission" date="2025-08" db="UniProtKB">
        <authorList>
            <consortium name="Ensembl"/>
        </authorList>
    </citation>
    <scope>IDENTIFICATION</scope>
</reference>
<protein>
    <recommendedName>
        <fullName evidence="3">L1 transposable element RRM domain-containing protein</fullName>
    </recommendedName>
</protein>
<dbReference type="EMBL" id="AFYH01267209">
    <property type="status" value="NOT_ANNOTATED_CDS"/>
    <property type="molecule type" value="Genomic_DNA"/>
</dbReference>
<dbReference type="HOGENOM" id="CLU_062834_2_1_1"/>
<accession>H2ZT69</accession>
<dbReference type="STRING" id="7897.ENSLACP00000000590"/>
<name>H2ZT69_LATCH</name>
<dbReference type="AlphaFoldDB" id="H2ZT69"/>
<dbReference type="InterPro" id="IPR042566">
    <property type="entry name" value="L1_C"/>
</dbReference>
<dbReference type="InParanoid" id="H2ZT69"/>
<sequence>SRRKRHCDQVNISYKIKTEQGSENEDSLLDKKLKKISLNIRQMHFPISSNMIYHSNNLSRNRVQLTANVSEVKLAIPNLQNLQDQLGARIAEVEQHVSKIEGDGVGESQRLWHLEQRLAAAAKWIDNLENRSRKNNVRIIGFPEGVEEGNPMNFLQKVLPGLLDLEGKILEMERAHWALGPHPAPGQSTRALIVKLLRYPTRDLLLQAAKLKGQVMWREHRISIFPDWSRELQLKRQWFWDIRKILREKKIKYGLFYPAILKITVNGEALAFTNPEDARKFLAR</sequence>
<keyword evidence="2" id="KW-1185">Reference proteome</keyword>
<evidence type="ECO:0008006" key="3">
    <source>
        <dbReference type="Google" id="ProtNLM"/>
    </source>
</evidence>
<dbReference type="OMA" id="WIDNLEN"/>
<dbReference type="Gene3D" id="3.30.250.20">
    <property type="entry name" value="L1 transposable element, C-terminal domain"/>
    <property type="match status" value="1"/>
</dbReference>
<dbReference type="PANTHER" id="PTHR11505">
    <property type="entry name" value="L1 TRANSPOSABLE ELEMENT-RELATED"/>
    <property type="match status" value="1"/>
</dbReference>
<dbReference type="GeneTree" id="ENSGT00940000163843"/>
<dbReference type="Ensembl" id="ENSLACT00000000593.1">
    <property type="protein sequence ID" value="ENSLACP00000000590.1"/>
    <property type="gene ID" value="ENSLACG00000000522.1"/>
</dbReference>
<dbReference type="Proteomes" id="UP000008672">
    <property type="component" value="Unassembled WGS sequence"/>
</dbReference>